<dbReference type="InterPro" id="IPR051406">
    <property type="entry name" value="PLD_domain"/>
</dbReference>
<evidence type="ECO:0000259" key="8">
    <source>
        <dbReference type="PROSITE" id="PS50035"/>
    </source>
</evidence>
<feature type="domain" description="PLD phosphodiesterase" evidence="8">
    <location>
        <begin position="104"/>
        <end position="135"/>
    </location>
</feature>
<dbReference type="SUPFAM" id="SSF56024">
    <property type="entry name" value="Phospholipase D/nuclease"/>
    <property type="match status" value="1"/>
</dbReference>
<sequence length="185" mass="21703">MYLNILDNKFALITSTAIIIIPFYIYKTYRTLKNEYQEKLLFYNRHNCVVMYNGTQALKQARGRGVKIRLLVNYEHCANKCQEIKSLIKEGIEVQTYISNKPGMSSIMHYKYMVKDYTKCGGFVFTGSLNLSETGFLNNYEDIVFTSNFYTAQAFHENFEECWNYIVMDNKTLMNRTVLLDINFA</sequence>
<keyword evidence="7" id="KW-0472">Membrane</keyword>
<keyword evidence="7" id="KW-0812">Transmembrane</keyword>
<dbReference type="InterPro" id="IPR025202">
    <property type="entry name" value="PLD-like_dom"/>
</dbReference>
<feature type="transmembrane region" description="Helical" evidence="7">
    <location>
        <begin position="6"/>
        <end position="26"/>
    </location>
</feature>
<keyword evidence="10" id="KW-1185">Reference proteome</keyword>
<comment type="caution">
    <text evidence="9">The sequence shown here is derived from an EMBL/GenBank/DDBJ whole genome shotgun (WGS) entry which is preliminary data.</text>
</comment>
<dbReference type="PANTHER" id="PTHR43856">
    <property type="entry name" value="CARDIOLIPIN HYDROLASE"/>
    <property type="match status" value="1"/>
</dbReference>
<organism evidence="9 10">
    <name type="scientific">Molorchus minor</name>
    <dbReference type="NCBI Taxonomy" id="1323400"/>
    <lineage>
        <taxon>Eukaryota</taxon>
        <taxon>Metazoa</taxon>
        <taxon>Ecdysozoa</taxon>
        <taxon>Arthropoda</taxon>
        <taxon>Hexapoda</taxon>
        <taxon>Insecta</taxon>
        <taxon>Pterygota</taxon>
        <taxon>Neoptera</taxon>
        <taxon>Endopterygota</taxon>
        <taxon>Coleoptera</taxon>
        <taxon>Polyphaga</taxon>
        <taxon>Cucujiformia</taxon>
        <taxon>Chrysomeloidea</taxon>
        <taxon>Cerambycidae</taxon>
        <taxon>Lamiinae</taxon>
        <taxon>Monochamini</taxon>
        <taxon>Molorchus</taxon>
    </lineage>
</organism>
<evidence type="ECO:0000256" key="2">
    <source>
        <dbReference type="ARBA" id="ARBA00022963"/>
    </source>
</evidence>
<keyword evidence="3" id="KW-0443">Lipid metabolism</keyword>
<evidence type="ECO:0000256" key="3">
    <source>
        <dbReference type="ARBA" id="ARBA00023098"/>
    </source>
</evidence>
<comment type="similarity">
    <text evidence="4">Belongs to the phospholipase D family. MitoPLD/Zucchini subfamily.</text>
</comment>
<reference evidence="9" key="1">
    <citation type="journal article" date="2023" name="Insect Mol. Biol.">
        <title>Genome sequencing provides insights into the evolution of gene families encoding plant cell wall-degrading enzymes in longhorned beetles.</title>
        <authorList>
            <person name="Shin N.R."/>
            <person name="Okamura Y."/>
            <person name="Kirsch R."/>
            <person name="Pauchet Y."/>
        </authorList>
    </citation>
    <scope>NUCLEOTIDE SEQUENCE</scope>
    <source>
        <strain evidence="9">MMC_N1</strain>
    </source>
</reference>
<evidence type="ECO:0000313" key="10">
    <source>
        <dbReference type="Proteomes" id="UP001162164"/>
    </source>
</evidence>
<accession>A0ABQ9IS73</accession>
<dbReference type="InterPro" id="IPR001736">
    <property type="entry name" value="PLipase_D/transphosphatidylase"/>
</dbReference>
<evidence type="ECO:0000313" key="9">
    <source>
        <dbReference type="EMBL" id="KAJ8963774.1"/>
    </source>
</evidence>
<protein>
    <recommendedName>
        <fullName evidence="5">Mitochondrial cardiolipin hydrolase</fullName>
    </recommendedName>
    <alternativeName>
        <fullName evidence="6">Mitochondrial phospholipase</fullName>
    </alternativeName>
</protein>
<dbReference type="PROSITE" id="PS50035">
    <property type="entry name" value="PLD"/>
    <property type="match status" value="1"/>
</dbReference>
<dbReference type="PANTHER" id="PTHR43856:SF1">
    <property type="entry name" value="MITOCHONDRIAL CARDIOLIPIN HYDROLASE"/>
    <property type="match status" value="1"/>
</dbReference>
<gene>
    <name evidence="9" type="ORF">NQ317_005973</name>
</gene>
<dbReference type="Pfam" id="PF13091">
    <property type="entry name" value="PLDc_2"/>
    <property type="match status" value="1"/>
</dbReference>
<keyword evidence="7" id="KW-1133">Transmembrane helix</keyword>
<evidence type="ECO:0000256" key="6">
    <source>
        <dbReference type="ARBA" id="ARBA00043167"/>
    </source>
</evidence>
<evidence type="ECO:0000256" key="1">
    <source>
        <dbReference type="ARBA" id="ARBA00022801"/>
    </source>
</evidence>
<evidence type="ECO:0000256" key="7">
    <source>
        <dbReference type="SAM" id="Phobius"/>
    </source>
</evidence>
<dbReference type="Gene3D" id="3.30.870.10">
    <property type="entry name" value="Endonuclease Chain A"/>
    <property type="match status" value="1"/>
</dbReference>
<dbReference type="EMBL" id="JAPWTJ010002980">
    <property type="protein sequence ID" value="KAJ8963774.1"/>
    <property type="molecule type" value="Genomic_DNA"/>
</dbReference>
<keyword evidence="2" id="KW-0442">Lipid degradation</keyword>
<evidence type="ECO:0000256" key="5">
    <source>
        <dbReference type="ARBA" id="ARBA00040549"/>
    </source>
</evidence>
<keyword evidence="1" id="KW-0378">Hydrolase</keyword>
<name>A0ABQ9IS73_9CUCU</name>
<dbReference type="Proteomes" id="UP001162164">
    <property type="component" value="Unassembled WGS sequence"/>
</dbReference>
<evidence type="ECO:0000256" key="4">
    <source>
        <dbReference type="ARBA" id="ARBA00038012"/>
    </source>
</evidence>
<proteinExistence type="inferred from homology"/>